<sequence length="266" mass="29359">MPNSLAVTIGHSSIAGIKPDNEDFLGSHIPSKQTENAIQLASKGIAVAIADGMSGSDGGKEASQVSVAQFIDDYFGTPESWTVKQAATKILTALNTWLYSQGQQKYGTAKGMVTTFSALVLKSHTAHLFHIGDSRIYRFRNHTLDQLTRDHRVWITNDREYLSRAIGIDTHLEIDYRATAVEEGDQYLFTTDGVHDFVSDQEILEVLENAASPDQAAQQLLEVATLNQSDDNISAQVMRIDTLAEPDKTEFYEQLTQLPFPPDLKA</sequence>
<evidence type="ECO:0000259" key="1">
    <source>
        <dbReference type="PROSITE" id="PS51746"/>
    </source>
</evidence>
<dbReference type="Gene3D" id="3.60.40.10">
    <property type="entry name" value="PPM-type phosphatase domain"/>
    <property type="match status" value="1"/>
</dbReference>
<proteinExistence type="predicted"/>
<accession>A0A6S6TKZ9</accession>
<dbReference type="InterPro" id="IPR001932">
    <property type="entry name" value="PPM-type_phosphatase-like_dom"/>
</dbReference>
<dbReference type="GO" id="GO:0016301">
    <property type="term" value="F:kinase activity"/>
    <property type="evidence" value="ECO:0007669"/>
    <property type="project" value="UniProtKB-KW"/>
</dbReference>
<evidence type="ECO:0000313" key="2">
    <source>
        <dbReference type="EMBL" id="CAA6817068.1"/>
    </source>
</evidence>
<dbReference type="SMART" id="SM00331">
    <property type="entry name" value="PP2C_SIG"/>
    <property type="match status" value="1"/>
</dbReference>
<dbReference type="CDD" id="cd00143">
    <property type="entry name" value="PP2Cc"/>
    <property type="match status" value="1"/>
</dbReference>
<organism evidence="2">
    <name type="scientific">uncultured Thiotrichaceae bacterium</name>
    <dbReference type="NCBI Taxonomy" id="298394"/>
    <lineage>
        <taxon>Bacteria</taxon>
        <taxon>Pseudomonadati</taxon>
        <taxon>Pseudomonadota</taxon>
        <taxon>Gammaproteobacteria</taxon>
        <taxon>Thiotrichales</taxon>
        <taxon>Thiotrichaceae</taxon>
        <taxon>environmental samples</taxon>
    </lineage>
</organism>
<dbReference type="InterPro" id="IPR036457">
    <property type="entry name" value="PPM-type-like_dom_sf"/>
</dbReference>
<reference evidence="2" key="1">
    <citation type="submission" date="2020-01" db="EMBL/GenBank/DDBJ databases">
        <authorList>
            <person name="Meier V. D."/>
            <person name="Meier V D."/>
        </authorList>
    </citation>
    <scope>NUCLEOTIDE SEQUENCE</scope>
    <source>
        <strain evidence="2">HLG_WM_MAG_07</strain>
    </source>
</reference>
<protein>
    <submittedName>
        <fullName evidence="2">Bifunctional protein-serine/threonine kinase/phosphatase</fullName>
    </submittedName>
</protein>
<dbReference type="Pfam" id="PF13672">
    <property type="entry name" value="PP2C_2"/>
    <property type="match status" value="1"/>
</dbReference>
<dbReference type="SUPFAM" id="SSF81606">
    <property type="entry name" value="PP2C-like"/>
    <property type="match status" value="1"/>
</dbReference>
<dbReference type="PROSITE" id="PS51746">
    <property type="entry name" value="PPM_2"/>
    <property type="match status" value="1"/>
</dbReference>
<dbReference type="EMBL" id="CACVAY010000081">
    <property type="protein sequence ID" value="CAA6817068.1"/>
    <property type="molecule type" value="Genomic_DNA"/>
</dbReference>
<gene>
    <name evidence="2" type="ORF">HELGO_WM42851</name>
</gene>
<name>A0A6S6TKZ9_9GAMM</name>
<feature type="domain" description="PPM-type phosphatase" evidence="1">
    <location>
        <begin position="8"/>
        <end position="240"/>
    </location>
</feature>
<feature type="non-terminal residue" evidence="2">
    <location>
        <position position="266"/>
    </location>
</feature>
<dbReference type="SMART" id="SM00332">
    <property type="entry name" value="PP2Cc"/>
    <property type="match status" value="1"/>
</dbReference>
<keyword evidence="2" id="KW-0808">Transferase</keyword>
<dbReference type="AlphaFoldDB" id="A0A6S6TKZ9"/>
<keyword evidence="2" id="KW-0418">Kinase</keyword>